<dbReference type="STRING" id="645517.A6F65_02161"/>
<dbReference type="KEGG" id="anh:A6F65_02161"/>
<keyword evidence="2" id="KW-1185">Reference proteome</keyword>
<dbReference type="Proteomes" id="UP000092698">
    <property type="component" value="Chromosome"/>
</dbReference>
<sequence length="1693" mass="181105">MRSRVAAHMMRDFGPSLRLMAAMLFGVLLPSLVSAGPANAQTIVNVANATWTDDGRQYDTRSNRVELTVEERQPEIRAFVPGPGPVLAITAPFCAGNSNSRAGGSGGAVTNIPATPTQSLRAGQELLFTVSLPSANRDPAVADSLEVVLTAPSGDRETLTIYETGPNTGLFAGSIATRRIPPAARPGDCVLSLLDGDVVTIGAVRPGGADVVLQTQVTVLADPFGVVFDSETGEPVSGAVVTLIDAVTGQPARVFAEDGVTPWPSTVISGQPITDAAGNVYPMPPGEYWFPLTDLGSYIIRIEPPAPYTAPSAQTPDQIALIRRPDGRSFVISDASYGGIFQLVDPTPVQIDIPLDRPGVSVTITKQASRRQAQPGDAVFYTVTVRNPDTGRAKRDVTVTDTPSPWLRPRMDSVRIDGAAAPGALSIAADNRSLVFALGDIPAGGQRRITYAMTVRADAPQGHAENEAEAVDSLGRSARTSASVEIQRDIIAGRMTIIGRITAGPCTQEEARIGIPGVRVMLEDGSFAITDYEGRYHFDGVIPGTHVVQASPMTLPEGGKFVDCTRSTRSAGSENSHFAIGQGGSLVVVDFHAAVPEAALADARLDAPEPAGTIALEEGAGETAHAAPQPMDWIGLGDGPDGWLAPAVDANPRAPAVRVAIRHRRDYSVRLLVDGRPVEPLSYDGMQKSPDAGFAVSMWRGVPLADERTVLTAEILDADGTVLSRSDRVVHFTNLPARVELLPAQSSLVADGRTRPVLAIRVLDRNGRPLRQGVSGEFTLNAPYESAEQVTRQQLSQLTRQGPSAARWTVQDDTGLALIELAPTMTSGSLQLTFRFDDGEVSREQQLDAWIAPGDLEWTVVGLAEGSIGARTVSEGMGRETNPASDLGDEARIAFYAKGPVADGLLVTFAYDSAKDEGDQRLLGTLDPQAYYTVFADASVRQFDAASRSKFYARIEGALFNVQYGDFETGFDETRLARYHRVATGLSGEARLGQLGVQAFGAKTGTRFQRDEIQGQGISGPYRLGSRAIVPNSESVVIETRDRFRSELVVERRELSRFVDYDIDFLSGTITFKQPVLSRDFDLNPQFIVIDYETDTLRGGQTNAGIRVDWTDAADTIRIGATAITDKGDGPRTEIGAVDLRARIGTATEVRAELAASHRDGDTATAWLAEVRHQSGNLDLLAYVQSVEADYGVGQQSGAELGRRKFGVDARMRLGERFSLLGSAWQDDSLTDNARRRAARIELGYSAQSSDLRVGIAHFDDRLADGSRNRSTVLEAGATQRLFHGKLEVSASTSMPLGSTESVDLPLRHRVGARFAVTNNVRVLADYEYADGNGYNASTLRGGFEIAPWRGGQVVTTIGKQDIAERGERSFAAFGLAQTLQVSPSLSLDFTFDSNWTIDGKPALEDLVNPDQPASSGGQFGPGGALFEDFTAVTLGGSWREGPWSATARAEYRDGEFANRYGITVGAIRQLGDGSVLGSGLTWTRAKGANGASTEVTDIALAWAHRPAESEFAFLSKIEYRSDSVTGAVLGETGPAGRTALLVDGDAASRRLIGSISTNWSPEGFDDEDGLYRRSEFGLFLGARYNFDRMGDFDLSSTAVLAGLDARFGIGERIELGGMATVRANLDDDTVSYAIGPQIGFVPADDVLLTVGYNFTGFRDPDFSGMRHTDEGFYASVRIKFDADSFSFLGLGE</sequence>
<dbReference type="SUPFAM" id="SSF117074">
    <property type="entry name" value="Hypothetical protein PA1324"/>
    <property type="match status" value="1"/>
</dbReference>
<evidence type="ECO:0000313" key="1">
    <source>
        <dbReference type="EMBL" id="ANU08447.1"/>
    </source>
</evidence>
<proteinExistence type="predicted"/>
<name>A0A1C7DAK3_9SPHN</name>
<dbReference type="EMBL" id="CP016545">
    <property type="protein sequence ID" value="ANU08447.1"/>
    <property type="molecule type" value="Genomic_DNA"/>
</dbReference>
<gene>
    <name evidence="1" type="ORF">A6F65_02161</name>
</gene>
<accession>A0A1C7DAK3</accession>
<evidence type="ECO:0000313" key="2">
    <source>
        <dbReference type="Proteomes" id="UP000092698"/>
    </source>
</evidence>
<reference evidence="1 2" key="1">
    <citation type="submission" date="2016-07" db="EMBL/GenBank/DDBJ databases">
        <title>Complete genome sequence of Altererythrobacter namhicola JCM 16345T, containing esterase-encoding genes.</title>
        <authorList>
            <person name="Cheng H."/>
            <person name="Wu Y.-H."/>
            <person name="Jian S.-L."/>
            <person name="Huo Y.-Y."/>
            <person name="Wang C.-S."/>
            <person name="Xu X.-W."/>
        </authorList>
    </citation>
    <scope>NUCLEOTIDE SEQUENCE [LARGE SCALE GENOMIC DNA]</scope>
    <source>
        <strain evidence="1 2">JCM 16345</strain>
    </source>
</reference>
<organism evidence="1 2">
    <name type="scientific">Paraurantiacibacter namhicola</name>
    <dbReference type="NCBI Taxonomy" id="645517"/>
    <lineage>
        <taxon>Bacteria</taxon>
        <taxon>Pseudomonadati</taxon>
        <taxon>Pseudomonadota</taxon>
        <taxon>Alphaproteobacteria</taxon>
        <taxon>Sphingomonadales</taxon>
        <taxon>Erythrobacteraceae</taxon>
        <taxon>Paraurantiacibacter</taxon>
    </lineage>
</organism>
<protein>
    <submittedName>
        <fullName evidence="1">Uncharacterized protein</fullName>
    </submittedName>
</protein>
<dbReference type="Gene3D" id="2.60.40.740">
    <property type="match status" value="1"/>
</dbReference>
<dbReference type="PATRIC" id="fig|645517.4.peg.2145"/>